<dbReference type="OrthoDB" id="3018573at2759"/>
<gene>
    <name evidence="2" type="ORF">LACBIDRAFT_321570</name>
</gene>
<organism evidence="3">
    <name type="scientific">Laccaria bicolor (strain S238N-H82 / ATCC MYA-4686)</name>
    <name type="common">Bicoloured deceiver</name>
    <name type="synonym">Laccaria laccata var. bicolor</name>
    <dbReference type="NCBI Taxonomy" id="486041"/>
    <lineage>
        <taxon>Eukaryota</taxon>
        <taxon>Fungi</taxon>
        <taxon>Dikarya</taxon>
        <taxon>Basidiomycota</taxon>
        <taxon>Agaricomycotina</taxon>
        <taxon>Agaricomycetes</taxon>
        <taxon>Agaricomycetidae</taxon>
        <taxon>Agaricales</taxon>
        <taxon>Agaricineae</taxon>
        <taxon>Hydnangiaceae</taxon>
        <taxon>Laccaria</taxon>
    </lineage>
</organism>
<dbReference type="GeneID" id="6070444"/>
<dbReference type="InParanoid" id="B0CTD5"/>
<reference evidence="2 3" key="1">
    <citation type="journal article" date="2008" name="Nature">
        <title>The genome of Laccaria bicolor provides insights into mycorrhizal symbiosis.</title>
        <authorList>
            <person name="Martin F."/>
            <person name="Aerts A."/>
            <person name="Ahren D."/>
            <person name="Brun A."/>
            <person name="Danchin E.G.J."/>
            <person name="Duchaussoy F."/>
            <person name="Gibon J."/>
            <person name="Kohler A."/>
            <person name="Lindquist E."/>
            <person name="Pereda V."/>
            <person name="Salamov A."/>
            <person name="Shapiro H.J."/>
            <person name="Wuyts J."/>
            <person name="Blaudez D."/>
            <person name="Buee M."/>
            <person name="Brokstein P."/>
            <person name="Canbaeck B."/>
            <person name="Cohen D."/>
            <person name="Courty P.E."/>
            <person name="Coutinho P.M."/>
            <person name="Delaruelle C."/>
            <person name="Detter J.C."/>
            <person name="Deveau A."/>
            <person name="DiFazio S."/>
            <person name="Duplessis S."/>
            <person name="Fraissinet-Tachet L."/>
            <person name="Lucic E."/>
            <person name="Frey-Klett P."/>
            <person name="Fourrey C."/>
            <person name="Feussner I."/>
            <person name="Gay G."/>
            <person name="Grimwood J."/>
            <person name="Hoegger P.J."/>
            <person name="Jain P."/>
            <person name="Kilaru S."/>
            <person name="Labbe J."/>
            <person name="Lin Y.C."/>
            <person name="Legue V."/>
            <person name="Le Tacon F."/>
            <person name="Marmeisse R."/>
            <person name="Melayah D."/>
            <person name="Montanini B."/>
            <person name="Muratet M."/>
            <person name="Nehls U."/>
            <person name="Niculita-Hirzel H."/>
            <person name="Oudot-Le Secq M.P."/>
            <person name="Peter M."/>
            <person name="Quesneville H."/>
            <person name="Rajashekar B."/>
            <person name="Reich M."/>
            <person name="Rouhier N."/>
            <person name="Schmutz J."/>
            <person name="Yin T."/>
            <person name="Chalot M."/>
            <person name="Henrissat B."/>
            <person name="Kuees U."/>
            <person name="Lucas S."/>
            <person name="Van de Peer Y."/>
            <person name="Podila G.K."/>
            <person name="Polle A."/>
            <person name="Pukkila P.J."/>
            <person name="Richardson P.M."/>
            <person name="Rouze P."/>
            <person name="Sanders I.R."/>
            <person name="Stajich J.E."/>
            <person name="Tunlid A."/>
            <person name="Tuskan G."/>
            <person name="Grigoriev I.V."/>
        </authorList>
    </citation>
    <scope>NUCLEOTIDE SEQUENCE [LARGE SCALE GENOMIC DNA]</scope>
    <source>
        <strain evidence="3">S238N-H82 / ATCC MYA-4686</strain>
    </source>
</reference>
<proteinExistence type="predicted"/>
<evidence type="ECO:0000313" key="3">
    <source>
        <dbReference type="Proteomes" id="UP000001194"/>
    </source>
</evidence>
<protein>
    <submittedName>
        <fullName evidence="2">Predicted protein</fullName>
    </submittedName>
</protein>
<accession>B0CTD5</accession>
<feature type="region of interest" description="Disordered" evidence="1">
    <location>
        <begin position="1"/>
        <end position="51"/>
    </location>
</feature>
<evidence type="ECO:0000313" key="2">
    <source>
        <dbReference type="EMBL" id="EDR14476.1"/>
    </source>
</evidence>
<dbReference type="EMBL" id="DS547092">
    <property type="protein sequence ID" value="EDR14476.1"/>
    <property type="molecule type" value="Genomic_DNA"/>
</dbReference>
<dbReference type="Proteomes" id="UP000001194">
    <property type="component" value="Unassembled WGS sequence"/>
</dbReference>
<dbReference type="KEGG" id="lbc:LACBIDRAFT_321570"/>
<sequence length="153" mass="16577">MADTPETSQTLATAGSSQTAATPLSQTAATPPSQTVATPDSPPRIPRTHTSPAIIKMLKTLPLVSILQMNKEIEEKNAVRSRKTFNHLFDPTAHTVPGSDEASLVSLDDADLNRFRIPSFAASFPNLIYAKLAKWIADEEIKEKPALAFPQLL</sequence>
<name>B0CTD5_LACBS</name>
<dbReference type="RefSeq" id="XP_001875035.1">
    <property type="nucleotide sequence ID" value="XM_001875000.1"/>
</dbReference>
<feature type="compositionally biased region" description="Polar residues" evidence="1">
    <location>
        <begin position="1"/>
        <end position="38"/>
    </location>
</feature>
<dbReference type="AlphaFoldDB" id="B0CTD5"/>
<keyword evidence="3" id="KW-1185">Reference proteome</keyword>
<evidence type="ECO:0000256" key="1">
    <source>
        <dbReference type="SAM" id="MobiDB-lite"/>
    </source>
</evidence>
<dbReference type="HOGENOM" id="CLU_1713567_0_0_1"/>